<accession>A0A0G0VQP2</accession>
<gene>
    <name evidence="2" type="ORF">UU55_C0018G0002</name>
</gene>
<reference evidence="2 3" key="1">
    <citation type="journal article" date="2015" name="Nature">
        <title>rRNA introns, odd ribosomes, and small enigmatic genomes across a large radiation of phyla.</title>
        <authorList>
            <person name="Brown C.T."/>
            <person name="Hug L.A."/>
            <person name="Thomas B.C."/>
            <person name="Sharon I."/>
            <person name="Castelle C.J."/>
            <person name="Singh A."/>
            <person name="Wilkins M.J."/>
            <person name="Williams K.H."/>
            <person name="Banfield J.F."/>
        </authorList>
    </citation>
    <scope>NUCLEOTIDE SEQUENCE [LARGE SCALE GENOMIC DNA]</scope>
</reference>
<organism evidence="2 3">
    <name type="scientific">candidate division WWE3 bacterium GW2011_GWC2_41_23</name>
    <dbReference type="NCBI Taxonomy" id="1619123"/>
    <lineage>
        <taxon>Bacteria</taxon>
        <taxon>Katanobacteria</taxon>
    </lineage>
</organism>
<dbReference type="Proteomes" id="UP000033947">
    <property type="component" value="Unassembled WGS sequence"/>
</dbReference>
<name>A0A0G0VQP2_UNCKA</name>
<proteinExistence type="predicted"/>
<comment type="caution">
    <text evidence="2">The sequence shown here is derived from an EMBL/GenBank/DDBJ whole genome shotgun (WGS) entry which is preliminary data.</text>
</comment>
<protein>
    <submittedName>
        <fullName evidence="2">Uncharacterized protein</fullName>
    </submittedName>
</protein>
<sequence length="191" mass="21215">MNKSFKFLFILLVVGIAISFLYYRQKGKINISKSDSQEINTSATKSEICSDIITEMATDSGISKFNGTIKPINFNSLPDAKSFKTVIANSYKQGANFAGHYNLAFWGCGTDCFGMAITDLITGNIVEYSPVHEGYYLGGYEPDNRLIILNPVNAGMERQVYSLSESNIQNNVLELVCSEISQKDMYPQIIN</sequence>
<dbReference type="AlphaFoldDB" id="A0A0G0VQP2"/>
<keyword evidence="1" id="KW-0812">Transmembrane</keyword>
<feature type="transmembrane region" description="Helical" evidence="1">
    <location>
        <begin position="6"/>
        <end position="23"/>
    </location>
</feature>
<keyword evidence="1" id="KW-1133">Transmembrane helix</keyword>
<evidence type="ECO:0000313" key="3">
    <source>
        <dbReference type="Proteomes" id="UP000033947"/>
    </source>
</evidence>
<dbReference type="EMBL" id="LCBB01000018">
    <property type="protein sequence ID" value="KKS02017.1"/>
    <property type="molecule type" value="Genomic_DNA"/>
</dbReference>
<evidence type="ECO:0000256" key="1">
    <source>
        <dbReference type="SAM" id="Phobius"/>
    </source>
</evidence>
<evidence type="ECO:0000313" key="2">
    <source>
        <dbReference type="EMBL" id="KKS02017.1"/>
    </source>
</evidence>
<keyword evidence="1" id="KW-0472">Membrane</keyword>